<evidence type="ECO:0000313" key="4">
    <source>
        <dbReference type="Proteomes" id="UP000812966"/>
    </source>
</evidence>
<dbReference type="Gene3D" id="3.50.50.60">
    <property type="entry name" value="FAD/NAD(P)-binding domain"/>
    <property type="match status" value="1"/>
</dbReference>
<sequence length="407" mass="42874">MSPITSSSSAAALVATSPKSIVIVGGGIIGVCTAYYTAISPHFQAARGDKITLVEATEVASAASGKAGGLLALDWHGQATASISALSYKLHADLAAEHGGEKWGYRTVDTLSVTTDLTERTKRKSPIDWLPEGTVHHSRPLGSQKTTAQVHPQLFTRELFRMFLERPGTGVVYGSAAGVALEGEQAAKKLKVLNRESGEPSEIPFTHLVLSAGPWTGTLSKTLFPPASSSLWSSSSKKLNTNAKPLELAISGSRAHSIVLKTDRKLTAHALFTDMTLQDGDMAEPEVYARPDGTVYICGASDNEPLPKLASQVKPDPFSIKLLHTQASALTPEFSSEKSQTIAEQACFLPISDRGRPLIGPTALPGVFVASGHSCWGITQGPGTGLVMSEILLEGKAKSADVGKLLP</sequence>
<evidence type="ECO:0000313" key="3">
    <source>
        <dbReference type="EMBL" id="KAG7527979.1"/>
    </source>
</evidence>
<dbReference type="Pfam" id="PF01266">
    <property type="entry name" value="DAO"/>
    <property type="match status" value="1"/>
</dbReference>
<reference evidence="3" key="1">
    <citation type="submission" date="2020-04" db="EMBL/GenBank/DDBJ databases">
        <title>Analysis of mating type loci in Filobasidium floriforme.</title>
        <authorList>
            <person name="Nowrousian M."/>
        </authorList>
    </citation>
    <scope>NUCLEOTIDE SEQUENCE</scope>
    <source>
        <strain evidence="3">CBS 6242</strain>
    </source>
</reference>
<evidence type="ECO:0000259" key="2">
    <source>
        <dbReference type="Pfam" id="PF01266"/>
    </source>
</evidence>
<dbReference type="GO" id="GO:0005770">
    <property type="term" value="C:late endosome"/>
    <property type="evidence" value="ECO:0007669"/>
    <property type="project" value="TreeGrafter"/>
</dbReference>
<comment type="caution">
    <text evidence="3">The sequence shown here is derived from an EMBL/GenBank/DDBJ whole genome shotgun (WGS) entry which is preliminary data.</text>
</comment>
<dbReference type="OrthoDB" id="498204at2759"/>
<dbReference type="EMBL" id="JABELV010000215">
    <property type="protein sequence ID" value="KAG7527979.1"/>
    <property type="molecule type" value="Genomic_DNA"/>
</dbReference>
<dbReference type="PANTHER" id="PTHR13847:SF150">
    <property type="entry name" value="OXIDOREDUCTASE TDA3-RELATED"/>
    <property type="match status" value="1"/>
</dbReference>
<name>A0A8K0JGQ3_9TREE</name>
<dbReference type="GO" id="GO:0042147">
    <property type="term" value="P:retrograde transport, endosome to Golgi"/>
    <property type="evidence" value="ECO:0007669"/>
    <property type="project" value="TreeGrafter"/>
</dbReference>
<evidence type="ECO:0000256" key="1">
    <source>
        <dbReference type="SAM" id="MobiDB-lite"/>
    </source>
</evidence>
<gene>
    <name evidence="3" type="ORF">FFLO_06478</name>
</gene>
<dbReference type="Gene3D" id="3.30.9.10">
    <property type="entry name" value="D-Amino Acid Oxidase, subunit A, domain 2"/>
    <property type="match status" value="1"/>
</dbReference>
<dbReference type="SUPFAM" id="SSF51905">
    <property type="entry name" value="FAD/NAD(P)-binding domain"/>
    <property type="match status" value="1"/>
</dbReference>
<dbReference type="GO" id="GO:0005829">
    <property type="term" value="C:cytosol"/>
    <property type="evidence" value="ECO:0007669"/>
    <property type="project" value="GOC"/>
</dbReference>
<dbReference type="PANTHER" id="PTHR13847">
    <property type="entry name" value="SARCOSINE DEHYDROGENASE-RELATED"/>
    <property type="match status" value="1"/>
</dbReference>
<keyword evidence="4" id="KW-1185">Reference proteome</keyword>
<dbReference type="AlphaFoldDB" id="A0A8K0JGQ3"/>
<accession>A0A8K0JGQ3</accession>
<organism evidence="3 4">
    <name type="scientific">Filobasidium floriforme</name>
    <dbReference type="NCBI Taxonomy" id="5210"/>
    <lineage>
        <taxon>Eukaryota</taxon>
        <taxon>Fungi</taxon>
        <taxon>Dikarya</taxon>
        <taxon>Basidiomycota</taxon>
        <taxon>Agaricomycotina</taxon>
        <taxon>Tremellomycetes</taxon>
        <taxon>Filobasidiales</taxon>
        <taxon>Filobasidiaceae</taxon>
        <taxon>Filobasidium</taxon>
    </lineage>
</organism>
<dbReference type="InterPro" id="IPR006076">
    <property type="entry name" value="FAD-dep_OxRdtase"/>
</dbReference>
<protein>
    <recommendedName>
        <fullName evidence="2">FAD dependent oxidoreductase domain-containing protein</fullName>
    </recommendedName>
</protein>
<proteinExistence type="predicted"/>
<feature type="region of interest" description="Disordered" evidence="1">
    <location>
        <begin position="128"/>
        <end position="148"/>
    </location>
</feature>
<feature type="domain" description="FAD dependent oxidoreductase" evidence="2">
    <location>
        <begin position="21"/>
        <end position="390"/>
    </location>
</feature>
<dbReference type="Proteomes" id="UP000812966">
    <property type="component" value="Unassembled WGS sequence"/>
</dbReference>
<dbReference type="InterPro" id="IPR036188">
    <property type="entry name" value="FAD/NAD-bd_sf"/>
</dbReference>